<name>A0A7V8VFZ5_9BACT</name>
<organism evidence="3 4">
    <name type="scientific">Thermogemmata fonticola</name>
    <dbReference type="NCBI Taxonomy" id="2755323"/>
    <lineage>
        <taxon>Bacteria</taxon>
        <taxon>Pseudomonadati</taxon>
        <taxon>Planctomycetota</taxon>
        <taxon>Planctomycetia</taxon>
        <taxon>Gemmatales</taxon>
        <taxon>Gemmataceae</taxon>
        <taxon>Thermogemmata</taxon>
    </lineage>
</organism>
<dbReference type="RefSeq" id="WP_194539130.1">
    <property type="nucleotide sequence ID" value="NZ_JACEFB010000012.1"/>
</dbReference>
<dbReference type="AlphaFoldDB" id="A0A7V8VFZ5"/>
<dbReference type="InterPro" id="IPR031768">
    <property type="entry name" value="CBM60_xylan-bd"/>
</dbReference>
<dbReference type="EMBL" id="JACEFB010000012">
    <property type="protein sequence ID" value="MBA2227266.1"/>
    <property type="molecule type" value="Genomic_DNA"/>
</dbReference>
<evidence type="ECO:0000313" key="3">
    <source>
        <dbReference type="EMBL" id="MBA2227266.1"/>
    </source>
</evidence>
<protein>
    <recommendedName>
        <fullName evidence="2">Carbohydrate binding module xylan-binding domain-containing protein</fullName>
    </recommendedName>
</protein>
<sequence>MRLVVCLALAGGLCSTILAAEDVKIPPLSEFQWKPAFEGGKELGGYDPGEERFYFYTNGSAVAEIHLPEAGEYAITIEASCTEAQKELAKFRITCGETVVVKEHTCTGEERKKYSFTAKLAGGKQKLEIAFLNDAYKENEYDRNFFLHAVQIRKK</sequence>
<comment type="caution">
    <text evidence="3">The sequence shown here is derived from an EMBL/GenBank/DDBJ whole genome shotgun (WGS) entry which is preliminary data.</text>
</comment>
<dbReference type="Gene3D" id="2.60.60.40">
    <property type="match status" value="1"/>
</dbReference>
<dbReference type="Proteomes" id="UP000542342">
    <property type="component" value="Unassembled WGS sequence"/>
</dbReference>
<feature type="domain" description="Carbohydrate binding module xylan-binding" evidence="2">
    <location>
        <begin position="75"/>
        <end position="153"/>
    </location>
</feature>
<accession>A0A7V8VFZ5</accession>
<gene>
    <name evidence="3" type="ORF">H0921_13975</name>
</gene>
<keyword evidence="4" id="KW-1185">Reference proteome</keyword>
<reference evidence="3 4" key="1">
    <citation type="submission" date="2020-07" db="EMBL/GenBank/DDBJ databases">
        <title>Thermogemmata thermophila gen. nov., sp. nov., a novel moderate thermophilic planctomycete from a Kamchatka hot spring.</title>
        <authorList>
            <person name="Elcheninov A.G."/>
            <person name="Podosokorskaya O.A."/>
            <person name="Kovaleva O.L."/>
            <person name="Novikov A."/>
            <person name="Bonch-Osmolovskaya E.A."/>
            <person name="Toshchakov S.V."/>
            <person name="Kublanov I.V."/>
        </authorList>
    </citation>
    <scope>NUCLEOTIDE SEQUENCE [LARGE SCALE GENOMIC DNA]</scope>
    <source>
        <strain evidence="3 4">2918</strain>
    </source>
</reference>
<evidence type="ECO:0000313" key="4">
    <source>
        <dbReference type="Proteomes" id="UP000542342"/>
    </source>
</evidence>
<evidence type="ECO:0000259" key="2">
    <source>
        <dbReference type="Pfam" id="PF16841"/>
    </source>
</evidence>
<feature type="signal peptide" evidence="1">
    <location>
        <begin position="1"/>
        <end position="19"/>
    </location>
</feature>
<dbReference type="Pfam" id="PF16841">
    <property type="entry name" value="CBM60"/>
    <property type="match status" value="1"/>
</dbReference>
<feature type="chain" id="PRO_5031304231" description="Carbohydrate binding module xylan-binding domain-containing protein" evidence="1">
    <location>
        <begin position="20"/>
        <end position="155"/>
    </location>
</feature>
<evidence type="ECO:0000256" key="1">
    <source>
        <dbReference type="SAM" id="SignalP"/>
    </source>
</evidence>
<keyword evidence="1" id="KW-0732">Signal</keyword>
<proteinExistence type="predicted"/>